<reference evidence="1 2" key="1">
    <citation type="journal article" date="2021" name="BMC Biol.">
        <title>Horizontally acquired antibacterial genes associated with adaptive radiation of ladybird beetles.</title>
        <authorList>
            <person name="Li H.S."/>
            <person name="Tang X.F."/>
            <person name="Huang Y.H."/>
            <person name="Xu Z.Y."/>
            <person name="Chen M.L."/>
            <person name="Du X.Y."/>
            <person name="Qiu B.Y."/>
            <person name="Chen P.T."/>
            <person name="Zhang W."/>
            <person name="Slipinski A."/>
            <person name="Escalona H.E."/>
            <person name="Waterhouse R.M."/>
            <person name="Zwick A."/>
            <person name="Pang H."/>
        </authorList>
    </citation>
    <scope>NUCLEOTIDE SEQUENCE [LARGE SCALE GENOMIC DNA]</scope>
    <source>
        <strain evidence="1">SYSU2018</strain>
    </source>
</reference>
<keyword evidence="2" id="KW-1185">Reference proteome</keyword>
<protein>
    <submittedName>
        <fullName evidence="1">Uncharacterized protein</fullName>
    </submittedName>
</protein>
<dbReference type="EMBL" id="JABFTP020000144">
    <property type="protein sequence ID" value="KAL3282601.1"/>
    <property type="molecule type" value="Genomic_DNA"/>
</dbReference>
<comment type="caution">
    <text evidence="1">The sequence shown here is derived from an EMBL/GenBank/DDBJ whole genome shotgun (WGS) entry which is preliminary data.</text>
</comment>
<dbReference type="Proteomes" id="UP001516400">
    <property type="component" value="Unassembled WGS sequence"/>
</dbReference>
<accession>A0ABD2NV44</accession>
<organism evidence="1 2">
    <name type="scientific">Cryptolaemus montrouzieri</name>
    <dbReference type="NCBI Taxonomy" id="559131"/>
    <lineage>
        <taxon>Eukaryota</taxon>
        <taxon>Metazoa</taxon>
        <taxon>Ecdysozoa</taxon>
        <taxon>Arthropoda</taxon>
        <taxon>Hexapoda</taxon>
        <taxon>Insecta</taxon>
        <taxon>Pterygota</taxon>
        <taxon>Neoptera</taxon>
        <taxon>Endopterygota</taxon>
        <taxon>Coleoptera</taxon>
        <taxon>Polyphaga</taxon>
        <taxon>Cucujiformia</taxon>
        <taxon>Coccinelloidea</taxon>
        <taxon>Coccinellidae</taxon>
        <taxon>Scymninae</taxon>
        <taxon>Scymnini</taxon>
        <taxon>Cryptolaemus</taxon>
    </lineage>
</organism>
<dbReference type="AlphaFoldDB" id="A0ABD2NV44"/>
<gene>
    <name evidence="1" type="ORF">HHI36_005776</name>
</gene>
<proteinExistence type="predicted"/>
<name>A0ABD2NV44_9CUCU</name>
<evidence type="ECO:0000313" key="1">
    <source>
        <dbReference type="EMBL" id="KAL3282601.1"/>
    </source>
</evidence>
<sequence>MIWRLRGFACCQKKLLKKFICINGLNVYHESCRERFKNVRAIEGHVVECCVKDETDRNLQKENSTLKSIIQREFEEECRKLAEENPKIMEALKELEEVGSLKDKQMETIKMRMKTLKEESVQNEILMEKR</sequence>
<evidence type="ECO:0000313" key="2">
    <source>
        <dbReference type="Proteomes" id="UP001516400"/>
    </source>
</evidence>